<dbReference type="Pfam" id="PF25164">
    <property type="entry name" value="CoiA_N"/>
    <property type="match status" value="1"/>
</dbReference>
<proteinExistence type="predicted"/>
<organism evidence="3 4">
    <name type="scientific">Evansella alkalicola</name>
    <dbReference type="NCBI Taxonomy" id="745819"/>
    <lineage>
        <taxon>Bacteria</taxon>
        <taxon>Bacillati</taxon>
        <taxon>Bacillota</taxon>
        <taxon>Bacilli</taxon>
        <taxon>Bacillales</taxon>
        <taxon>Bacillaceae</taxon>
        <taxon>Evansella</taxon>
    </lineage>
</organism>
<dbReference type="InterPro" id="IPR010330">
    <property type="entry name" value="CoiA_nuc"/>
</dbReference>
<dbReference type="Proteomes" id="UP000790580">
    <property type="component" value="Unassembled WGS sequence"/>
</dbReference>
<protein>
    <recommendedName>
        <fullName evidence="5">Competence protein CoiA</fullName>
    </recommendedName>
</protein>
<evidence type="ECO:0000313" key="3">
    <source>
        <dbReference type="EMBL" id="MBU9721614.1"/>
    </source>
</evidence>
<evidence type="ECO:0000259" key="1">
    <source>
        <dbReference type="Pfam" id="PF06054"/>
    </source>
</evidence>
<evidence type="ECO:0008006" key="5">
    <source>
        <dbReference type="Google" id="ProtNLM"/>
    </source>
</evidence>
<comment type="caution">
    <text evidence="3">The sequence shown here is derived from an EMBL/GenBank/DDBJ whole genome shotgun (WGS) entry which is preliminary data.</text>
</comment>
<feature type="domain" description="Competence protein CoiA-like N-terminal" evidence="2">
    <location>
        <begin position="19"/>
        <end position="64"/>
    </location>
</feature>
<dbReference type="Pfam" id="PF06054">
    <property type="entry name" value="CoiA_nuc"/>
    <property type="match status" value="1"/>
</dbReference>
<reference evidence="3 4" key="1">
    <citation type="submission" date="2021-06" db="EMBL/GenBank/DDBJ databases">
        <title>Bacillus sp. RD4P76, an endophyte from a halophyte.</title>
        <authorList>
            <person name="Sun J.-Q."/>
        </authorList>
    </citation>
    <scope>NUCLEOTIDE SEQUENCE [LARGE SCALE GENOMIC DNA]</scope>
    <source>
        <strain evidence="3 4">JCM 17098</strain>
    </source>
</reference>
<name>A0ABS6JSR5_9BACI</name>
<feature type="domain" description="Competence protein CoiA nuclease-like" evidence="1">
    <location>
        <begin position="69"/>
        <end position="198"/>
    </location>
</feature>
<dbReference type="RefSeq" id="WP_088074343.1">
    <property type="nucleotide sequence ID" value="NZ_JAHQCR010000038.1"/>
</dbReference>
<accession>A0ABS6JSR5</accession>
<dbReference type="EMBL" id="JAHQCR010000038">
    <property type="protein sequence ID" value="MBU9721614.1"/>
    <property type="molecule type" value="Genomic_DNA"/>
</dbReference>
<evidence type="ECO:0000313" key="4">
    <source>
        <dbReference type="Proteomes" id="UP000790580"/>
    </source>
</evidence>
<keyword evidence="4" id="KW-1185">Reference proteome</keyword>
<evidence type="ECO:0000259" key="2">
    <source>
        <dbReference type="Pfam" id="PF25164"/>
    </source>
</evidence>
<sequence length="201" mass="23509">MYKAIFDDNIVNLLNDEYKDKREYLKANNDHFNCPICKEKVRLRWAEKAIRAPHFYHKSISECIYHDSESPEHRDGKINLFNYFLANLQHKTEIIDVEHYLPETNQIADIYIKFINGTQWVVEYQRSNIPSEVLIERRSKYKSLGIQDIWILGENVVTENGFLECSVLNIGQTLVSETSFGKGSLVTYNPLSNEVIVYRGL</sequence>
<dbReference type="InterPro" id="IPR057253">
    <property type="entry name" value="CoiA-like_N"/>
</dbReference>
<gene>
    <name evidence="3" type="ORF">KS407_09165</name>
</gene>